<reference evidence="1" key="1">
    <citation type="submission" date="2022-08" db="EMBL/GenBank/DDBJ databases">
        <title>Genome Sequence of Lecanicillium fungicola.</title>
        <authorList>
            <person name="Buettner E."/>
        </authorList>
    </citation>
    <scope>NUCLEOTIDE SEQUENCE</scope>
    <source>
        <strain evidence="1">Babe33</strain>
    </source>
</reference>
<evidence type="ECO:0000313" key="2">
    <source>
        <dbReference type="Proteomes" id="UP001143910"/>
    </source>
</evidence>
<accession>A0ACC1NT44</accession>
<organism evidence="1 2">
    <name type="scientific">Zarea fungicola</name>
    <dbReference type="NCBI Taxonomy" id="93591"/>
    <lineage>
        <taxon>Eukaryota</taxon>
        <taxon>Fungi</taxon>
        <taxon>Dikarya</taxon>
        <taxon>Ascomycota</taxon>
        <taxon>Pezizomycotina</taxon>
        <taxon>Sordariomycetes</taxon>
        <taxon>Hypocreomycetidae</taxon>
        <taxon>Hypocreales</taxon>
        <taxon>Cordycipitaceae</taxon>
        <taxon>Zarea</taxon>
    </lineage>
</organism>
<protein>
    <submittedName>
        <fullName evidence="1">Uncharacterized protein</fullName>
    </submittedName>
</protein>
<keyword evidence="2" id="KW-1185">Reference proteome</keyword>
<sequence length="263" mass="29091">MAAMRVKYNKKRDTEINLQDAKAKEPPLTNDVVEIKYPSKQPTGPSAPKRLKKKHDPTVATTDPQLTKNNEELITAPPAVSKLPWDTYQKLFDLQLGDSDYFTVAEKKKPDPDKNPVIADGLLYLEDNDLEHGDISCSNTLVDPFGNVKLWGQEHIKTLTGACQHAKAVGEIIMYLAHGMARDDGIVGLDDPHRFPLAFDFLSATQTTSKIAAITDNPLLKLPWHKNRLAGLISLTHTWVGRGYRFPAVAADNICSVGPELSN</sequence>
<gene>
    <name evidence="1" type="ORF">NQ176_g1366</name>
</gene>
<evidence type="ECO:0000313" key="1">
    <source>
        <dbReference type="EMBL" id="KAJ2982470.1"/>
    </source>
</evidence>
<dbReference type="Proteomes" id="UP001143910">
    <property type="component" value="Unassembled WGS sequence"/>
</dbReference>
<comment type="caution">
    <text evidence="1">The sequence shown here is derived from an EMBL/GenBank/DDBJ whole genome shotgun (WGS) entry which is preliminary data.</text>
</comment>
<dbReference type="EMBL" id="JANJQO010000074">
    <property type="protein sequence ID" value="KAJ2982470.1"/>
    <property type="molecule type" value="Genomic_DNA"/>
</dbReference>
<name>A0ACC1NT44_9HYPO</name>
<proteinExistence type="predicted"/>